<dbReference type="SUPFAM" id="SSF46689">
    <property type="entry name" value="Homeodomain-like"/>
    <property type="match status" value="1"/>
</dbReference>
<dbReference type="GO" id="GO:0003677">
    <property type="term" value="F:DNA binding"/>
    <property type="evidence" value="ECO:0007669"/>
    <property type="project" value="UniProtKB-UniRule"/>
</dbReference>
<dbReference type="PANTHER" id="PTHR43479:SF11">
    <property type="entry name" value="ACREF_ENVCD OPERON REPRESSOR-RELATED"/>
    <property type="match status" value="1"/>
</dbReference>
<gene>
    <name evidence="7" type="ORF">FIV46_08480</name>
</gene>
<keyword evidence="2" id="KW-0805">Transcription regulation</keyword>
<dbReference type="PROSITE" id="PS50977">
    <property type="entry name" value="HTH_TETR_2"/>
    <property type="match status" value="1"/>
</dbReference>
<keyword evidence="1" id="KW-0678">Repressor</keyword>
<reference evidence="8" key="1">
    <citation type="submission" date="2019-06" db="EMBL/GenBank/DDBJ databases">
        <title>The complete genome of Emcibacter congregatus ZYLT.</title>
        <authorList>
            <person name="Zhao Z."/>
        </authorList>
    </citation>
    <scope>NUCLEOTIDE SEQUENCE [LARGE SCALE GENOMIC DNA]</scope>
    <source>
        <strain evidence="8">MCCC 1A06723</strain>
    </source>
</reference>
<evidence type="ECO:0000256" key="1">
    <source>
        <dbReference type="ARBA" id="ARBA00022491"/>
    </source>
</evidence>
<evidence type="ECO:0000256" key="2">
    <source>
        <dbReference type="ARBA" id="ARBA00023015"/>
    </source>
</evidence>
<accession>A0A501PJR9</accession>
<keyword evidence="8" id="KW-1185">Reference proteome</keyword>
<evidence type="ECO:0000256" key="4">
    <source>
        <dbReference type="ARBA" id="ARBA00023163"/>
    </source>
</evidence>
<dbReference type="Pfam" id="PF13977">
    <property type="entry name" value="TetR_C_6"/>
    <property type="match status" value="1"/>
</dbReference>
<dbReference type="InterPro" id="IPR009057">
    <property type="entry name" value="Homeodomain-like_sf"/>
</dbReference>
<proteinExistence type="predicted"/>
<dbReference type="SUPFAM" id="SSF48498">
    <property type="entry name" value="Tetracyclin repressor-like, C-terminal domain"/>
    <property type="match status" value="1"/>
</dbReference>
<dbReference type="PANTHER" id="PTHR43479">
    <property type="entry name" value="ACREF/ENVCD OPERON REPRESSOR-RELATED"/>
    <property type="match status" value="1"/>
</dbReference>
<dbReference type="InterPro" id="IPR039538">
    <property type="entry name" value="BetI_C"/>
</dbReference>
<organism evidence="7 8">
    <name type="scientific">Emcibacter nanhaiensis</name>
    <dbReference type="NCBI Taxonomy" id="1505037"/>
    <lineage>
        <taxon>Bacteria</taxon>
        <taxon>Pseudomonadati</taxon>
        <taxon>Pseudomonadota</taxon>
        <taxon>Alphaproteobacteria</taxon>
        <taxon>Emcibacterales</taxon>
        <taxon>Emcibacteraceae</taxon>
        <taxon>Emcibacter</taxon>
    </lineage>
</organism>
<dbReference type="RefSeq" id="WP_139940428.1">
    <property type="nucleotide sequence ID" value="NZ_JBHSYP010000008.1"/>
</dbReference>
<dbReference type="Proteomes" id="UP000319148">
    <property type="component" value="Unassembled WGS sequence"/>
</dbReference>
<dbReference type="EMBL" id="VFIY01000006">
    <property type="protein sequence ID" value="TPD60750.1"/>
    <property type="molecule type" value="Genomic_DNA"/>
</dbReference>
<evidence type="ECO:0000256" key="5">
    <source>
        <dbReference type="PROSITE-ProRule" id="PRU00335"/>
    </source>
</evidence>
<keyword evidence="3 5" id="KW-0238">DNA-binding</keyword>
<evidence type="ECO:0000313" key="8">
    <source>
        <dbReference type="Proteomes" id="UP000319148"/>
    </source>
</evidence>
<evidence type="ECO:0000259" key="6">
    <source>
        <dbReference type="PROSITE" id="PS50977"/>
    </source>
</evidence>
<dbReference type="Pfam" id="PF00440">
    <property type="entry name" value="TetR_N"/>
    <property type="match status" value="1"/>
</dbReference>
<evidence type="ECO:0000256" key="3">
    <source>
        <dbReference type="ARBA" id="ARBA00023125"/>
    </source>
</evidence>
<dbReference type="InterPro" id="IPR001647">
    <property type="entry name" value="HTH_TetR"/>
</dbReference>
<dbReference type="OrthoDB" id="9809265at2"/>
<sequence length="217" mass="25273">MKKEKSIYKVDPKTGDKKQLFIDATICALAEYGYKGTTVRKIAEIAKVAPGLLTHYYSGKEVLIAESYKYLAYKFLDLFRERVAEHKDNPLEALNIFFLKTFERGNMDPRLLRIWLSFWSLTLLRRDLGHIHRETYQQYIEAIEEMLSKAYELAGRQLERQKVRHQAIGVNALLDGLWLEWCLNPDTFSREDGLSIVYDFVESATGLVLEKDLSRLD</sequence>
<feature type="domain" description="HTH tetR-type" evidence="6">
    <location>
        <begin position="15"/>
        <end position="75"/>
    </location>
</feature>
<comment type="caution">
    <text evidence="7">The sequence shown here is derived from an EMBL/GenBank/DDBJ whole genome shotgun (WGS) entry which is preliminary data.</text>
</comment>
<dbReference type="InterPro" id="IPR050624">
    <property type="entry name" value="HTH-type_Tx_Regulator"/>
</dbReference>
<feature type="DNA-binding region" description="H-T-H motif" evidence="5">
    <location>
        <begin position="38"/>
        <end position="57"/>
    </location>
</feature>
<evidence type="ECO:0000313" key="7">
    <source>
        <dbReference type="EMBL" id="TPD60750.1"/>
    </source>
</evidence>
<keyword evidence="4" id="KW-0804">Transcription</keyword>
<name>A0A501PJR9_9PROT</name>
<protein>
    <submittedName>
        <fullName evidence="7">TetR family transcriptional regulator</fullName>
    </submittedName>
</protein>
<dbReference type="Gene3D" id="1.10.357.10">
    <property type="entry name" value="Tetracycline Repressor, domain 2"/>
    <property type="match status" value="1"/>
</dbReference>
<dbReference type="InterPro" id="IPR036271">
    <property type="entry name" value="Tet_transcr_reg_TetR-rel_C_sf"/>
</dbReference>
<dbReference type="AlphaFoldDB" id="A0A501PJR9"/>